<comment type="caution">
    <text evidence="3">The sequence shown here is derived from an EMBL/GenBank/DDBJ whole genome shotgun (WGS) entry which is preliminary data.</text>
</comment>
<dbReference type="Proteomes" id="UP000694044">
    <property type="component" value="Unassembled WGS sequence"/>
</dbReference>
<protein>
    <recommendedName>
        <fullName evidence="2">ABC transporter domain-containing protein</fullName>
    </recommendedName>
</protein>
<sequence length="115" mass="12185">MVALMGATGAGKKTLMDVIAGRKTGGRAVVDIIVNGCGGLRCVGVLSELAPAPTFTDEERTNLVSETLELLELSPIASEMLGRLSVEQKKRETIGVEVNPSILFLDEPTSDLDTR</sequence>
<evidence type="ECO:0000313" key="3">
    <source>
        <dbReference type="EMBL" id="KAG7382821.1"/>
    </source>
</evidence>
<keyword evidence="4" id="KW-1185">Reference proteome</keyword>
<evidence type="ECO:0000259" key="2">
    <source>
        <dbReference type="Pfam" id="PF00005"/>
    </source>
</evidence>
<accession>A0A8T1VNT9</accession>
<dbReference type="InterPro" id="IPR003439">
    <property type="entry name" value="ABC_transporter-like_ATP-bd"/>
</dbReference>
<keyword evidence="1" id="KW-0813">Transport</keyword>
<dbReference type="OrthoDB" id="79193at2759"/>
<evidence type="ECO:0000256" key="1">
    <source>
        <dbReference type="ARBA" id="ARBA00022448"/>
    </source>
</evidence>
<dbReference type="EMBL" id="JAGDFM010000196">
    <property type="protein sequence ID" value="KAG7382821.1"/>
    <property type="molecule type" value="Genomic_DNA"/>
</dbReference>
<name>A0A8T1VNT9_9STRA</name>
<gene>
    <name evidence="3" type="ORF">PHYPSEUDO_004329</name>
</gene>
<reference evidence="3" key="1">
    <citation type="submission" date="2021-02" db="EMBL/GenBank/DDBJ databases">
        <authorList>
            <person name="Palmer J.M."/>
        </authorList>
    </citation>
    <scope>NUCLEOTIDE SEQUENCE</scope>
    <source>
        <strain evidence="3">SCRP734</strain>
    </source>
</reference>
<dbReference type="PANTHER" id="PTHR19241">
    <property type="entry name" value="ATP-BINDING CASSETTE TRANSPORTER"/>
    <property type="match status" value="1"/>
</dbReference>
<dbReference type="Pfam" id="PF00005">
    <property type="entry name" value="ABC_tran"/>
    <property type="match status" value="1"/>
</dbReference>
<evidence type="ECO:0000313" key="4">
    <source>
        <dbReference type="Proteomes" id="UP000694044"/>
    </source>
</evidence>
<dbReference type="GO" id="GO:0016887">
    <property type="term" value="F:ATP hydrolysis activity"/>
    <property type="evidence" value="ECO:0007669"/>
    <property type="project" value="InterPro"/>
</dbReference>
<dbReference type="AlphaFoldDB" id="A0A8T1VNT9"/>
<dbReference type="GO" id="GO:0005524">
    <property type="term" value="F:ATP binding"/>
    <property type="evidence" value="ECO:0007669"/>
    <property type="project" value="InterPro"/>
</dbReference>
<organism evidence="3 4">
    <name type="scientific">Phytophthora pseudosyringae</name>
    <dbReference type="NCBI Taxonomy" id="221518"/>
    <lineage>
        <taxon>Eukaryota</taxon>
        <taxon>Sar</taxon>
        <taxon>Stramenopiles</taxon>
        <taxon>Oomycota</taxon>
        <taxon>Peronosporomycetes</taxon>
        <taxon>Peronosporales</taxon>
        <taxon>Peronosporaceae</taxon>
        <taxon>Phytophthora</taxon>
    </lineage>
</organism>
<proteinExistence type="predicted"/>
<feature type="domain" description="ABC transporter" evidence="2">
    <location>
        <begin position="1"/>
        <end position="110"/>
    </location>
</feature>